<dbReference type="AlphaFoldDB" id="A0A239LQS7"/>
<keyword evidence="5" id="KW-1185">Reference proteome</keyword>
<organism evidence="4 5">
    <name type="scientific">Asanoa hainanensis</name>
    <dbReference type="NCBI Taxonomy" id="560556"/>
    <lineage>
        <taxon>Bacteria</taxon>
        <taxon>Bacillati</taxon>
        <taxon>Actinomycetota</taxon>
        <taxon>Actinomycetes</taxon>
        <taxon>Micromonosporales</taxon>
        <taxon>Micromonosporaceae</taxon>
        <taxon>Asanoa</taxon>
    </lineage>
</organism>
<dbReference type="InterPro" id="IPR050832">
    <property type="entry name" value="Bact_Acetyltransf"/>
</dbReference>
<dbReference type="InterPro" id="IPR000182">
    <property type="entry name" value="GNAT_dom"/>
</dbReference>
<keyword evidence="1 4" id="KW-0808">Transferase</keyword>
<evidence type="ECO:0000313" key="5">
    <source>
        <dbReference type="Proteomes" id="UP000198362"/>
    </source>
</evidence>
<dbReference type="RefSeq" id="WP_179266159.1">
    <property type="nucleotide sequence ID" value="NZ_FZPH01000004.1"/>
</dbReference>
<evidence type="ECO:0000313" key="4">
    <source>
        <dbReference type="EMBL" id="SNT32143.1"/>
    </source>
</evidence>
<evidence type="ECO:0000259" key="3">
    <source>
        <dbReference type="PROSITE" id="PS51186"/>
    </source>
</evidence>
<dbReference type="InterPro" id="IPR016181">
    <property type="entry name" value="Acyl_CoA_acyltransferase"/>
</dbReference>
<evidence type="ECO:0000256" key="2">
    <source>
        <dbReference type="ARBA" id="ARBA00023315"/>
    </source>
</evidence>
<evidence type="ECO:0000256" key="1">
    <source>
        <dbReference type="ARBA" id="ARBA00022679"/>
    </source>
</evidence>
<feature type="domain" description="N-acetyltransferase" evidence="3">
    <location>
        <begin position="4"/>
        <end position="152"/>
    </location>
</feature>
<dbReference type="Pfam" id="PF00583">
    <property type="entry name" value="Acetyltransf_1"/>
    <property type="match status" value="1"/>
</dbReference>
<reference evidence="4 5" key="1">
    <citation type="submission" date="2017-06" db="EMBL/GenBank/DDBJ databases">
        <authorList>
            <person name="Kim H.J."/>
            <person name="Triplett B.A."/>
        </authorList>
    </citation>
    <scope>NUCLEOTIDE SEQUENCE [LARGE SCALE GENOMIC DNA]</scope>
    <source>
        <strain evidence="4 5">CGMCC 4.5593</strain>
    </source>
</reference>
<dbReference type="Gene3D" id="3.40.630.30">
    <property type="match status" value="1"/>
</dbReference>
<dbReference type="PANTHER" id="PTHR43877:SF2">
    <property type="entry name" value="AMINOALKYLPHOSPHONATE N-ACETYLTRANSFERASE-RELATED"/>
    <property type="match status" value="1"/>
</dbReference>
<dbReference type="PROSITE" id="PS51186">
    <property type="entry name" value="GNAT"/>
    <property type="match status" value="1"/>
</dbReference>
<accession>A0A239LQS7</accession>
<keyword evidence="2" id="KW-0012">Acyltransferase</keyword>
<dbReference type="GO" id="GO:0016747">
    <property type="term" value="F:acyltransferase activity, transferring groups other than amino-acyl groups"/>
    <property type="evidence" value="ECO:0007669"/>
    <property type="project" value="InterPro"/>
</dbReference>
<gene>
    <name evidence="4" type="ORF">SAMN05421812_104475</name>
</gene>
<dbReference type="PANTHER" id="PTHR43877">
    <property type="entry name" value="AMINOALKYLPHOSPHONATE N-ACETYLTRANSFERASE-RELATED-RELATED"/>
    <property type="match status" value="1"/>
</dbReference>
<dbReference type="CDD" id="cd04301">
    <property type="entry name" value="NAT_SF"/>
    <property type="match status" value="1"/>
</dbReference>
<sequence length="152" mass="16249">MTDLIFRSALRADVPAIVGLLADDPIGSGREVVTEEVDAAYWQAFDALDGDPRNTVVVAVLDGLVVGTMQLVLIPSLTRRGGLRMEIEGVRVAAGHRGAGLGRQMIAWAVGEARAAGCALVQLTTDKRRAEARRFYESLGFSATHEGMKLSL</sequence>
<dbReference type="SUPFAM" id="SSF55729">
    <property type="entry name" value="Acyl-CoA N-acyltransferases (Nat)"/>
    <property type="match status" value="1"/>
</dbReference>
<proteinExistence type="predicted"/>
<dbReference type="EMBL" id="FZPH01000004">
    <property type="protein sequence ID" value="SNT32143.1"/>
    <property type="molecule type" value="Genomic_DNA"/>
</dbReference>
<dbReference type="Proteomes" id="UP000198362">
    <property type="component" value="Unassembled WGS sequence"/>
</dbReference>
<name>A0A239LQS7_9ACTN</name>
<protein>
    <submittedName>
        <fullName evidence="4">Acetyltransferase (GNAT) family protein</fullName>
    </submittedName>
</protein>